<dbReference type="AlphaFoldDB" id="A0AAE0VR23"/>
<protein>
    <submittedName>
        <fullName evidence="1">Uncharacterized protein</fullName>
    </submittedName>
</protein>
<organism evidence="1 2">
    <name type="scientific">Potamilus streckersoni</name>
    <dbReference type="NCBI Taxonomy" id="2493646"/>
    <lineage>
        <taxon>Eukaryota</taxon>
        <taxon>Metazoa</taxon>
        <taxon>Spiralia</taxon>
        <taxon>Lophotrochozoa</taxon>
        <taxon>Mollusca</taxon>
        <taxon>Bivalvia</taxon>
        <taxon>Autobranchia</taxon>
        <taxon>Heteroconchia</taxon>
        <taxon>Palaeoheterodonta</taxon>
        <taxon>Unionida</taxon>
        <taxon>Unionoidea</taxon>
        <taxon>Unionidae</taxon>
        <taxon>Ambleminae</taxon>
        <taxon>Lampsilini</taxon>
        <taxon>Potamilus</taxon>
    </lineage>
</organism>
<name>A0AAE0VR23_9BIVA</name>
<proteinExistence type="predicted"/>
<dbReference type="Proteomes" id="UP001195483">
    <property type="component" value="Unassembled WGS sequence"/>
</dbReference>
<reference evidence="1" key="1">
    <citation type="journal article" date="2021" name="Genome Biol. Evol.">
        <title>A High-Quality Reference Genome for a Parasitic Bivalve with Doubly Uniparental Inheritance (Bivalvia: Unionida).</title>
        <authorList>
            <person name="Smith C.H."/>
        </authorList>
    </citation>
    <scope>NUCLEOTIDE SEQUENCE</scope>
    <source>
        <strain evidence="1">CHS0354</strain>
    </source>
</reference>
<dbReference type="EMBL" id="JAEAOA010001951">
    <property type="protein sequence ID" value="KAK3586067.1"/>
    <property type="molecule type" value="Genomic_DNA"/>
</dbReference>
<keyword evidence="2" id="KW-1185">Reference proteome</keyword>
<comment type="caution">
    <text evidence="1">The sequence shown here is derived from an EMBL/GenBank/DDBJ whole genome shotgun (WGS) entry which is preliminary data.</text>
</comment>
<reference evidence="1" key="2">
    <citation type="journal article" date="2021" name="Genome Biol. Evol.">
        <title>Developing a high-quality reference genome for a parasitic bivalve with doubly uniparental inheritance (Bivalvia: Unionida).</title>
        <authorList>
            <person name="Smith C.H."/>
        </authorList>
    </citation>
    <scope>NUCLEOTIDE SEQUENCE</scope>
    <source>
        <strain evidence="1">CHS0354</strain>
        <tissue evidence="1">Mantle</tissue>
    </source>
</reference>
<evidence type="ECO:0000313" key="2">
    <source>
        <dbReference type="Proteomes" id="UP001195483"/>
    </source>
</evidence>
<sequence>MFFTLEIKLKLINTSRYFTNIIFNIKFFISKIQPCKFLSISGKCQKFCESWMMNIKVFANLNLYMVTMIKVLQHQVLYGNNHQGVAALGIIWQQSSKCCSIRYYKATIIKVLKHQVLYGDNDQGVAASGIIW</sequence>
<accession>A0AAE0VR23</accession>
<evidence type="ECO:0000313" key="1">
    <source>
        <dbReference type="EMBL" id="KAK3586067.1"/>
    </source>
</evidence>
<gene>
    <name evidence="1" type="ORF">CHS0354_033188</name>
</gene>
<reference evidence="1" key="3">
    <citation type="submission" date="2023-05" db="EMBL/GenBank/DDBJ databases">
        <authorList>
            <person name="Smith C.H."/>
        </authorList>
    </citation>
    <scope>NUCLEOTIDE SEQUENCE</scope>
    <source>
        <strain evidence="1">CHS0354</strain>
        <tissue evidence="1">Mantle</tissue>
    </source>
</reference>